<protein>
    <recommendedName>
        <fullName evidence="2">histidine kinase</fullName>
        <ecNumber evidence="2">2.7.13.3</ecNumber>
    </recommendedName>
</protein>
<organism evidence="7 8">
    <name type="scientific">Chrysophaeum taylorii</name>
    <dbReference type="NCBI Taxonomy" id="2483200"/>
    <lineage>
        <taxon>Eukaryota</taxon>
        <taxon>Sar</taxon>
        <taxon>Stramenopiles</taxon>
        <taxon>Ochrophyta</taxon>
        <taxon>Pelagophyceae</taxon>
        <taxon>Pelagomonadales</taxon>
        <taxon>Pelagomonadaceae</taxon>
        <taxon>Chrysophaeum</taxon>
    </lineage>
</organism>
<dbReference type="InterPro" id="IPR050736">
    <property type="entry name" value="Sensor_HK_Regulatory"/>
</dbReference>
<feature type="domain" description="Histidine kinase" evidence="6">
    <location>
        <begin position="52"/>
        <end position="154"/>
    </location>
</feature>
<dbReference type="Pfam" id="PF02518">
    <property type="entry name" value="HATPase_c"/>
    <property type="match status" value="1"/>
</dbReference>
<dbReference type="EC" id="2.7.13.3" evidence="2"/>
<keyword evidence="4" id="KW-0418">Kinase</keyword>
<dbReference type="PANTHER" id="PTHR43711">
    <property type="entry name" value="TWO-COMPONENT HISTIDINE KINASE"/>
    <property type="match status" value="1"/>
</dbReference>
<dbReference type="PROSITE" id="PS50109">
    <property type="entry name" value="HIS_KIN"/>
    <property type="match status" value="1"/>
</dbReference>
<keyword evidence="3" id="KW-0808">Transferase</keyword>
<accession>A0AAD7UGS8</accession>
<dbReference type="SUPFAM" id="SSF55874">
    <property type="entry name" value="ATPase domain of HSP90 chaperone/DNA topoisomerase II/histidine kinase"/>
    <property type="match status" value="1"/>
</dbReference>
<dbReference type="InterPro" id="IPR036890">
    <property type="entry name" value="HATPase_C_sf"/>
</dbReference>
<sequence length="353" mass="38105">MQGRVDEARPLAKPGVVFRIDKPKEIGRATSARLDLFLFGHITDNLQTLAALNNSRKFTESGSITFAFLGEFSGQLLFSVRDTGRGIPNALKRRLFREEVASGDVRGVGLGLISCKTFAEAVNGDCWLENSSVDLLDDSNDTGTEFRFRLPGQIIIPTKTLTTTNTTTKASEARGDAAVRSEAQDPQCAASFVPRTVSVIIVEDSKMIRKSIISKLRAVAKRLDVTFTFVEHETVESVIPTFSTFVDEEDVVVTVDHNLDACGGVRRGSDLVEMLVSAGFKGIICSASGDESSGVEHERLGADIIWSKPLPPITKMQDSLVHAFGREKGRRGVADAGSAAADELFARTPAAAL</sequence>
<dbReference type="GO" id="GO:0000160">
    <property type="term" value="P:phosphorelay signal transduction system"/>
    <property type="evidence" value="ECO:0007669"/>
    <property type="project" value="UniProtKB-KW"/>
</dbReference>
<dbReference type="GO" id="GO:0004673">
    <property type="term" value="F:protein histidine kinase activity"/>
    <property type="evidence" value="ECO:0007669"/>
    <property type="project" value="UniProtKB-EC"/>
</dbReference>
<evidence type="ECO:0000256" key="4">
    <source>
        <dbReference type="ARBA" id="ARBA00022777"/>
    </source>
</evidence>
<dbReference type="InterPro" id="IPR004358">
    <property type="entry name" value="Sig_transdc_His_kin-like_C"/>
</dbReference>
<evidence type="ECO:0000256" key="5">
    <source>
        <dbReference type="ARBA" id="ARBA00023012"/>
    </source>
</evidence>
<dbReference type="InterPro" id="IPR005467">
    <property type="entry name" value="His_kinase_dom"/>
</dbReference>
<proteinExistence type="predicted"/>
<evidence type="ECO:0000256" key="1">
    <source>
        <dbReference type="ARBA" id="ARBA00000085"/>
    </source>
</evidence>
<dbReference type="EMBL" id="JAQMWT010000310">
    <property type="protein sequence ID" value="KAJ8605743.1"/>
    <property type="molecule type" value="Genomic_DNA"/>
</dbReference>
<evidence type="ECO:0000259" key="6">
    <source>
        <dbReference type="PROSITE" id="PS50109"/>
    </source>
</evidence>
<dbReference type="Proteomes" id="UP001230188">
    <property type="component" value="Unassembled WGS sequence"/>
</dbReference>
<evidence type="ECO:0000313" key="8">
    <source>
        <dbReference type="Proteomes" id="UP001230188"/>
    </source>
</evidence>
<dbReference type="PRINTS" id="PR00344">
    <property type="entry name" value="BCTRLSENSOR"/>
</dbReference>
<keyword evidence="8" id="KW-1185">Reference proteome</keyword>
<comment type="catalytic activity">
    <reaction evidence="1">
        <text>ATP + protein L-histidine = ADP + protein N-phospho-L-histidine.</text>
        <dbReference type="EC" id="2.7.13.3"/>
    </reaction>
</comment>
<name>A0AAD7UGS8_9STRA</name>
<reference evidence="7" key="1">
    <citation type="submission" date="2023-01" db="EMBL/GenBank/DDBJ databases">
        <title>Metagenome sequencing of chrysophaentin producing Chrysophaeum taylorii.</title>
        <authorList>
            <person name="Davison J."/>
            <person name="Bewley C."/>
        </authorList>
    </citation>
    <scope>NUCLEOTIDE SEQUENCE</scope>
    <source>
        <strain evidence="7">NIES-1699</strain>
    </source>
</reference>
<dbReference type="Gene3D" id="3.30.565.10">
    <property type="entry name" value="Histidine kinase-like ATPase, C-terminal domain"/>
    <property type="match status" value="1"/>
</dbReference>
<gene>
    <name evidence="7" type="ORF">CTAYLR_008470</name>
</gene>
<comment type="caution">
    <text evidence="7">The sequence shown here is derived from an EMBL/GenBank/DDBJ whole genome shotgun (WGS) entry which is preliminary data.</text>
</comment>
<keyword evidence="5" id="KW-0902">Two-component regulatory system</keyword>
<dbReference type="AlphaFoldDB" id="A0AAD7UGS8"/>
<evidence type="ECO:0000313" key="7">
    <source>
        <dbReference type="EMBL" id="KAJ8605743.1"/>
    </source>
</evidence>
<dbReference type="InterPro" id="IPR003594">
    <property type="entry name" value="HATPase_dom"/>
</dbReference>
<dbReference type="PANTHER" id="PTHR43711:SF26">
    <property type="entry name" value="SENSOR HISTIDINE KINASE RCSC"/>
    <property type="match status" value="1"/>
</dbReference>
<evidence type="ECO:0000256" key="3">
    <source>
        <dbReference type="ARBA" id="ARBA00022679"/>
    </source>
</evidence>
<dbReference type="SMART" id="SM00387">
    <property type="entry name" value="HATPase_c"/>
    <property type="match status" value="1"/>
</dbReference>
<evidence type="ECO:0000256" key="2">
    <source>
        <dbReference type="ARBA" id="ARBA00012438"/>
    </source>
</evidence>